<dbReference type="Gene3D" id="3.90.1150.10">
    <property type="entry name" value="Aspartate Aminotransferase, domain 1"/>
    <property type="match status" value="1"/>
</dbReference>
<dbReference type="GO" id="GO:0030170">
    <property type="term" value="F:pyridoxal phosphate binding"/>
    <property type="evidence" value="ECO:0007669"/>
    <property type="project" value="TreeGrafter"/>
</dbReference>
<dbReference type="SUPFAM" id="SSF53383">
    <property type="entry name" value="PLP-dependent transferases"/>
    <property type="match status" value="1"/>
</dbReference>
<dbReference type="InterPro" id="IPR000653">
    <property type="entry name" value="DegT/StrS_aminotransferase"/>
</dbReference>
<dbReference type="InterPro" id="IPR015424">
    <property type="entry name" value="PyrdxlP-dep_Trfase"/>
</dbReference>
<gene>
    <name evidence="2" type="primary">arnB</name>
    <name evidence="2" type="ORF">GHJHFCIO_00024</name>
</gene>
<dbReference type="EMBL" id="MT631596">
    <property type="protein sequence ID" value="QNO54874.1"/>
    <property type="molecule type" value="Genomic_DNA"/>
</dbReference>
<protein>
    <submittedName>
        <fullName evidence="2">UDP-4-amino-4-deoxy-L-arabinose--oxoglutarate aminotransferase</fullName>
        <ecNumber evidence="2">2.6.1.87</ecNumber>
    </submittedName>
</protein>
<comment type="similarity">
    <text evidence="1">Belongs to the DegT/DnrJ/EryC1 family.</text>
</comment>
<accession>A0A7G9Z3P0</accession>
<keyword evidence="2" id="KW-0808">Transferase</keyword>
<dbReference type="AlphaFoldDB" id="A0A7G9Z3P0"/>
<evidence type="ECO:0000256" key="1">
    <source>
        <dbReference type="RuleBase" id="RU004508"/>
    </source>
</evidence>
<dbReference type="PIRSF" id="PIRSF000390">
    <property type="entry name" value="PLP_StrS"/>
    <property type="match status" value="1"/>
</dbReference>
<dbReference type="CDD" id="cd00616">
    <property type="entry name" value="AHBA_syn"/>
    <property type="match status" value="1"/>
</dbReference>
<dbReference type="InterPro" id="IPR015422">
    <property type="entry name" value="PyrdxlP-dep_Trfase_small"/>
</dbReference>
<proteinExistence type="inferred from homology"/>
<organism evidence="2">
    <name type="scientific">Candidatus Methanophaga sp. ANME-1 ERB7</name>
    <dbReference type="NCBI Taxonomy" id="2759913"/>
    <lineage>
        <taxon>Archaea</taxon>
        <taxon>Methanobacteriati</taxon>
        <taxon>Methanobacteriota</taxon>
        <taxon>Stenosarchaea group</taxon>
        <taxon>Methanomicrobia</taxon>
        <taxon>Candidatus Methanophagales</taxon>
        <taxon>Candidatus Methanophagaceae</taxon>
        <taxon>Candidatus Methanophaga</taxon>
    </lineage>
</organism>
<dbReference type="GO" id="GO:0099620">
    <property type="term" value="F:UDP-4-amino-4-deoxy-L-arabinose aminotransferase"/>
    <property type="evidence" value="ECO:0007669"/>
    <property type="project" value="UniProtKB-EC"/>
</dbReference>
<keyword evidence="2" id="KW-0032">Aminotransferase</keyword>
<sequence>MVIPTSMPIIDVEMEEEVIRALREEFFVGGESVEKFEDEFADYIGADYAVAVGSGTDALVIALRILGIKKKVITTPMTFVATAESIVLAGATPKFADICADTWNISAEEIEKQIDKDVEAIMPVHLYGLPCDMGAIMDIAADNNLHIIEDSAQAHGAEHNSKKVGTFGDIGCFSFYSTKNMTVAGDGGMITTNSNKEAEMAQLLRDHGGSNYCQYVGYNARLNTINAAFGRVQLKRLDVWNRSRREIAERYYEKLSDIEEIKLPVWEKGHVYHLFVIQAKERDKLRVYLGSNGIKCGIHYPIPIHQLAPYSEYADQNYTNSEYHANTALSLPMYPTLRGIELDLVCSKIKGFYGDRLK</sequence>
<dbReference type="EC" id="2.6.1.87" evidence="2"/>
<name>A0A7G9Z3P0_9EURY</name>
<dbReference type="PANTHER" id="PTHR30244">
    <property type="entry name" value="TRANSAMINASE"/>
    <property type="match status" value="1"/>
</dbReference>
<evidence type="ECO:0000313" key="2">
    <source>
        <dbReference type="EMBL" id="QNO54874.1"/>
    </source>
</evidence>
<reference evidence="2" key="1">
    <citation type="submission" date="2020-06" db="EMBL/GenBank/DDBJ databases">
        <title>Unique genomic features of the anaerobic methanotrophic archaea.</title>
        <authorList>
            <person name="Chadwick G.L."/>
            <person name="Skennerton C.T."/>
            <person name="Laso-Perez R."/>
            <person name="Leu A.O."/>
            <person name="Speth D.R."/>
            <person name="Yu H."/>
            <person name="Morgan-Lang C."/>
            <person name="Hatzenpichler R."/>
            <person name="Goudeau D."/>
            <person name="Malmstrom R."/>
            <person name="Brazelton W.J."/>
            <person name="Woyke T."/>
            <person name="Hallam S.J."/>
            <person name="Tyson G.W."/>
            <person name="Wegener G."/>
            <person name="Boetius A."/>
            <person name="Orphan V."/>
        </authorList>
    </citation>
    <scope>NUCLEOTIDE SEQUENCE</scope>
</reference>
<dbReference type="Gene3D" id="3.40.640.10">
    <property type="entry name" value="Type I PLP-dependent aspartate aminotransferase-like (Major domain)"/>
    <property type="match status" value="1"/>
</dbReference>
<dbReference type="PANTHER" id="PTHR30244:SF34">
    <property type="entry name" value="DTDP-4-AMINO-4,6-DIDEOXYGALACTOSE TRANSAMINASE"/>
    <property type="match status" value="1"/>
</dbReference>
<dbReference type="GO" id="GO:0000271">
    <property type="term" value="P:polysaccharide biosynthetic process"/>
    <property type="evidence" value="ECO:0007669"/>
    <property type="project" value="TreeGrafter"/>
</dbReference>
<keyword evidence="1" id="KW-0663">Pyridoxal phosphate</keyword>
<dbReference type="Pfam" id="PF01041">
    <property type="entry name" value="DegT_DnrJ_EryC1"/>
    <property type="match status" value="1"/>
</dbReference>
<dbReference type="InterPro" id="IPR015421">
    <property type="entry name" value="PyrdxlP-dep_Trfase_major"/>
</dbReference>